<dbReference type="RefSeq" id="WP_275118876.1">
    <property type="nucleotide sequence ID" value="NZ_JAOTPO010000008.1"/>
</dbReference>
<gene>
    <name evidence="2" type="ORF">N7Z68_12875</name>
</gene>
<proteinExistence type="predicted"/>
<sequence length="546" mass="62351">MYNMYNPCYYPYSITPTMYHPHNMHNTTYKPYPSPHLGNTPIYNPYFNEQDGISNFISNLEERGFIVQKGNLRYIDILKLASEGKVDSAFGNIVGAPYATYLLPPAPNQEPSPGQRPPSGYNPDDTNNYPPNIDYAMTGVYYKLRPDEAIVLIGKTPPPSVYFSFRSYLGFVENKPKKDYSDTVTTGDQRIGFYHFIGASLGDQISNNFIWTDNTPYGSPGNPFDSSTIIITTADQEINEQMRNALVASGFNTGIMNDDIIPMDLVRMGLERGKDHFQFLTRAAIFQNPDIGWDYISNLDEYFTVLRITPKIPYPTTKPWPIPSLKIRETGTTEFQIVPKARETLDYLRNQIISKYGHPEYDIVDLDFNLAIPDAYEGILQDVNVWLDNRDTIYVKTETFQLATDDDFVIIYGVNNTQTGFATYLNLGLYGDELWNGVAGTAFTNEFQYPADEYFPEWFKNDKFYYVAKMARSTTEGNEIIIPYSTSNPLGSAYGIDNNQDAFVVIRSYVNQKTKVASAPFDFIWGRAILFTKKRNNYMDKIDIQY</sequence>
<keyword evidence="3" id="KW-1185">Reference proteome</keyword>
<dbReference type="Proteomes" id="UP001148125">
    <property type="component" value="Unassembled WGS sequence"/>
</dbReference>
<protein>
    <recommendedName>
        <fullName evidence="4">Solute-binding protein family 5 domain-containing protein</fullName>
    </recommendedName>
</protein>
<dbReference type="EMBL" id="JAOTPO010000008">
    <property type="protein sequence ID" value="MDE5414267.1"/>
    <property type="molecule type" value="Genomic_DNA"/>
</dbReference>
<comment type="caution">
    <text evidence="2">The sequence shown here is derived from an EMBL/GenBank/DDBJ whole genome shotgun (WGS) entry which is preliminary data.</text>
</comment>
<feature type="compositionally biased region" description="Pro residues" evidence="1">
    <location>
        <begin position="104"/>
        <end position="116"/>
    </location>
</feature>
<evidence type="ECO:0000256" key="1">
    <source>
        <dbReference type="SAM" id="MobiDB-lite"/>
    </source>
</evidence>
<feature type="region of interest" description="Disordered" evidence="1">
    <location>
        <begin position="104"/>
        <end position="129"/>
    </location>
</feature>
<evidence type="ECO:0008006" key="4">
    <source>
        <dbReference type="Google" id="ProtNLM"/>
    </source>
</evidence>
<reference evidence="2" key="1">
    <citation type="submission" date="2024-05" db="EMBL/GenBank/DDBJ databases">
        <title>Alkalihalobacillus sp. strain MEB203 novel alkaliphilic bacterium from Lonar Lake, India.</title>
        <authorList>
            <person name="Joshi A."/>
            <person name="Thite S."/>
            <person name="Mengade P."/>
        </authorList>
    </citation>
    <scope>NUCLEOTIDE SEQUENCE</scope>
    <source>
        <strain evidence="2">MEB 203</strain>
    </source>
</reference>
<name>A0ABT5VHN9_9BACI</name>
<evidence type="ECO:0000313" key="3">
    <source>
        <dbReference type="Proteomes" id="UP001148125"/>
    </source>
</evidence>
<accession>A0ABT5VHN9</accession>
<evidence type="ECO:0000313" key="2">
    <source>
        <dbReference type="EMBL" id="MDE5414267.1"/>
    </source>
</evidence>
<organism evidence="2 3">
    <name type="scientific">Alkalihalobacterium chitinilyticum</name>
    <dbReference type="NCBI Taxonomy" id="2980103"/>
    <lineage>
        <taxon>Bacteria</taxon>
        <taxon>Bacillati</taxon>
        <taxon>Bacillota</taxon>
        <taxon>Bacilli</taxon>
        <taxon>Bacillales</taxon>
        <taxon>Bacillaceae</taxon>
        <taxon>Alkalihalobacterium</taxon>
    </lineage>
</organism>